<dbReference type="InterPro" id="IPR002401">
    <property type="entry name" value="Cyt_P450_E_grp-I"/>
</dbReference>
<comment type="similarity">
    <text evidence="2 3">Belongs to the cytochrome P450 family.</text>
</comment>
<dbReference type="PANTHER" id="PTHR24305:SF166">
    <property type="entry name" value="CYTOCHROME P450 12A4, MITOCHONDRIAL-RELATED"/>
    <property type="match status" value="1"/>
</dbReference>
<dbReference type="Proteomes" id="UP000326169">
    <property type="component" value="Unassembled WGS sequence"/>
</dbReference>
<dbReference type="PANTHER" id="PTHR24305">
    <property type="entry name" value="CYTOCHROME P450"/>
    <property type="match status" value="1"/>
</dbReference>
<dbReference type="Gene3D" id="1.10.630.10">
    <property type="entry name" value="Cytochrome P450"/>
    <property type="match status" value="1"/>
</dbReference>
<keyword evidence="3" id="KW-0503">Monooxygenase</keyword>
<dbReference type="GeneID" id="301681084"/>
<organism evidence="4 5">
    <name type="scientific">Limnospira platensis NIES-46</name>
    <dbReference type="NCBI Taxonomy" id="1236695"/>
    <lineage>
        <taxon>Bacteria</taxon>
        <taxon>Bacillati</taxon>
        <taxon>Cyanobacteriota</taxon>
        <taxon>Cyanophyceae</taxon>
        <taxon>Oscillatoriophycideae</taxon>
        <taxon>Oscillatoriales</taxon>
        <taxon>Sirenicapillariaceae</taxon>
        <taxon>Limnospira</taxon>
    </lineage>
</organism>
<dbReference type="EMBL" id="BIMW01000001">
    <property type="protein sequence ID" value="GCE92067.1"/>
    <property type="molecule type" value="Genomic_DNA"/>
</dbReference>
<evidence type="ECO:0000256" key="1">
    <source>
        <dbReference type="ARBA" id="ARBA00001971"/>
    </source>
</evidence>
<dbReference type="InterPro" id="IPR001128">
    <property type="entry name" value="Cyt_P450"/>
</dbReference>
<dbReference type="PRINTS" id="PR00463">
    <property type="entry name" value="EP450I"/>
</dbReference>
<dbReference type="CDD" id="cd11053">
    <property type="entry name" value="CYP110-like"/>
    <property type="match status" value="1"/>
</dbReference>
<reference evidence="4 5" key="1">
    <citation type="journal article" date="2019" name="J Genomics">
        <title>The Draft Genome of a Hydrogen-producing Cyanobacterium, Arthrospira platensis NIES-46.</title>
        <authorList>
            <person name="Suzuki S."/>
            <person name="Yamaguchi H."/>
            <person name="Kawachi M."/>
        </authorList>
    </citation>
    <scope>NUCLEOTIDE SEQUENCE [LARGE SCALE GENOMIC DNA]</scope>
    <source>
        <strain evidence="4 5">NIES-46</strain>
    </source>
</reference>
<protein>
    <submittedName>
        <fullName evidence="4">Cytochrome P450</fullName>
    </submittedName>
</protein>
<comment type="cofactor">
    <cofactor evidence="1">
        <name>heme</name>
        <dbReference type="ChEBI" id="CHEBI:30413"/>
    </cofactor>
</comment>
<evidence type="ECO:0000256" key="2">
    <source>
        <dbReference type="ARBA" id="ARBA00010617"/>
    </source>
</evidence>
<keyword evidence="5" id="KW-1185">Reference proteome</keyword>
<dbReference type="InterPro" id="IPR017972">
    <property type="entry name" value="Cyt_P450_CS"/>
</dbReference>
<dbReference type="SUPFAM" id="SSF48264">
    <property type="entry name" value="Cytochrome P450"/>
    <property type="match status" value="1"/>
</dbReference>
<dbReference type="InterPro" id="IPR050121">
    <property type="entry name" value="Cytochrome_P450_monoxygenase"/>
</dbReference>
<keyword evidence="3" id="KW-0560">Oxidoreductase</keyword>
<evidence type="ECO:0000313" key="5">
    <source>
        <dbReference type="Proteomes" id="UP000326169"/>
    </source>
</evidence>
<keyword evidence="3" id="KW-0479">Metal-binding</keyword>
<keyword evidence="3" id="KW-0408">Iron</keyword>
<sequence>MKLIDGPQNLPTLQKIQWITNPLGYMENCQRKYGDIFVTEIGVAGHPIVFVSHPQAIQEILTRDKEFTAPGSSNRILAPVVGDKSVILLDGKDHLRQRKLLMPPFHGERMFNYGKLICNLTTEIGDTLPIGKTFLARDYVQKISLAVILKAVFGVYEGPRYDRLKKLTTELVAVTDSPIRASILFFPILQQDLGRWSPWGRFQGLRRDIDKLLLEEIEERRQNPDPNRTDILNLMMSARDENGEPMTYEELRDELLTLLFAGHETTATAMAWSLYWVHKLPTVRDRLLSELATLPPNPDPMTIYRLPYLTAVCQETLRIYPVAMVTFPRVTTQAVELMGYHIEPNIEVIGSIYLTHNDPTIYPEPKQFKPERFLDKKYSPYQYLPFGGGVRQCIGMALAQYELKLVLATVMLNYQLTLANSQPAKAARRGVTLSATGGIPMVLTGRRSLSPNSVGVAPKETPLLG</sequence>
<evidence type="ECO:0000256" key="3">
    <source>
        <dbReference type="RuleBase" id="RU000461"/>
    </source>
</evidence>
<dbReference type="InterPro" id="IPR036396">
    <property type="entry name" value="Cyt_P450_sf"/>
</dbReference>
<keyword evidence="3" id="KW-0349">Heme</keyword>
<accession>A0A5M3T030</accession>
<gene>
    <name evidence="4" type="ORF">NIES46_01020</name>
</gene>
<dbReference type="PROSITE" id="PS00086">
    <property type="entry name" value="CYTOCHROME_P450"/>
    <property type="match status" value="1"/>
</dbReference>
<dbReference type="PRINTS" id="PR00385">
    <property type="entry name" value="P450"/>
</dbReference>
<dbReference type="RefSeq" id="WP_014276285.1">
    <property type="nucleotide sequence ID" value="NZ_BIMW01000001.1"/>
</dbReference>
<dbReference type="Pfam" id="PF00067">
    <property type="entry name" value="p450"/>
    <property type="match status" value="1"/>
</dbReference>
<name>A0A5M3T030_LIMPL</name>
<comment type="caution">
    <text evidence="4">The sequence shown here is derived from an EMBL/GenBank/DDBJ whole genome shotgun (WGS) entry which is preliminary data.</text>
</comment>
<proteinExistence type="inferred from homology"/>
<evidence type="ECO:0000313" key="4">
    <source>
        <dbReference type="EMBL" id="GCE92067.1"/>
    </source>
</evidence>